<feature type="compositionally biased region" description="Pro residues" evidence="5">
    <location>
        <begin position="8"/>
        <end position="17"/>
    </location>
</feature>
<evidence type="ECO:0000256" key="3">
    <source>
        <dbReference type="ARBA" id="ARBA00022989"/>
    </source>
</evidence>
<accession>A0A430FNP4</accession>
<dbReference type="InterPro" id="IPR020846">
    <property type="entry name" value="MFS_dom"/>
</dbReference>
<feature type="transmembrane region" description="Helical" evidence="6">
    <location>
        <begin position="314"/>
        <end position="334"/>
    </location>
</feature>
<gene>
    <name evidence="8" type="ORF">D2E24_1639</name>
</gene>
<comment type="subcellular location">
    <subcellularLocation>
        <location evidence="1">Cell membrane</location>
        <topology evidence="1">Multi-pass membrane protein</topology>
    </subcellularLocation>
</comment>
<evidence type="ECO:0000313" key="8">
    <source>
        <dbReference type="EMBL" id="RSX54439.1"/>
    </source>
</evidence>
<organism evidence="8 9">
    <name type="scientific">Bifidobacterium samirii</name>
    <dbReference type="NCBI Taxonomy" id="2306974"/>
    <lineage>
        <taxon>Bacteria</taxon>
        <taxon>Bacillati</taxon>
        <taxon>Actinomycetota</taxon>
        <taxon>Actinomycetes</taxon>
        <taxon>Bifidobacteriales</taxon>
        <taxon>Bifidobacteriaceae</taxon>
        <taxon>Bifidobacterium</taxon>
    </lineage>
</organism>
<dbReference type="RefSeq" id="WP_125968897.1">
    <property type="nucleotide sequence ID" value="NZ_QXGK01000019.1"/>
</dbReference>
<dbReference type="Pfam" id="PF07690">
    <property type="entry name" value="MFS_1"/>
    <property type="match status" value="2"/>
</dbReference>
<feature type="transmembrane region" description="Helical" evidence="6">
    <location>
        <begin position="117"/>
        <end position="144"/>
    </location>
</feature>
<keyword evidence="9" id="KW-1185">Reference proteome</keyword>
<dbReference type="Proteomes" id="UP000287470">
    <property type="component" value="Unassembled WGS sequence"/>
</dbReference>
<dbReference type="CDD" id="cd06174">
    <property type="entry name" value="MFS"/>
    <property type="match status" value="1"/>
</dbReference>
<evidence type="ECO:0000256" key="5">
    <source>
        <dbReference type="SAM" id="MobiDB-lite"/>
    </source>
</evidence>
<dbReference type="OrthoDB" id="7584869at2"/>
<dbReference type="PANTHER" id="PTHR23528">
    <property type="match status" value="1"/>
</dbReference>
<feature type="transmembrane region" description="Helical" evidence="6">
    <location>
        <begin position="543"/>
        <end position="562"/>
    </location>
</feature>
<dbReference type="GO" id="GO:0022857">
    <property type="term" value="F:transmembrane transporter activity"/>
    <property type="evidence" value="ECO:0007669"/>
    <property type="project" value="InterPro"/>
</dbReference>
<feature type="transmembrane region" description="Helical" evidence="6">
    <location>
        <begin position="250"/>
        <end position="272"/>
    </location>
</feature>
<keyword evidence="2 6" id="KW-0812">Transmembrane</keyword>
<sequence length="564" mass="58503">MTEEKPNEPTPTPPPLPGQYFVRPGIDDRPDYEKALSPEDKAAVARLAVPLRRRAPERAAAQASTQSAKLSASGSPAAAAAAVDTAIPDMASAFLDMRDPMTAADGTRPDTGQVRRLTWGFALAALLRTIPWIMLNMLLLPVLIDRVAGNAGDWAQRCAADNDVTRAVGASATSSASASTLVGVSSAMPLAIVVTLGCVGALFANALVSIWSDGTRTTIGRRTPWIIAGGIICALDTLILGAMGATAGIALFWIVMQFGYAMIATPLAAAFAERLPDKFRERSMRWRGVGLMLGQALGVVLAAAGLVVDTDGGLAFRVCAVMFVVCAATVVLVLPRERSSRYDPALRFTGEAFSAQFRAPKDAPRFVLAFWARLAMMTGVGFMTVFLWMIVRHGIVDPSRCDAGTSGDVVASVSAVTSTAGVMAMMAVATLVGSALAAAIAGRLADRVEDARRGAVPAMVAYAAVALLPWLVPAVWSMVVFAFVSGLALGVYDVFAQTLVMESLPDPRNAGHDLGVYDIANVVAPALAAVVGAAVAVVAGFTALPVAACVAALAAVGPTLALHD</sequence>
<dbReference type="Gene3D" id="1.20.1250.20">
    <property type="entry name" value="MFS general substrate transporter like domains"/>
    <property type="match status" value="1"/>
</dbReference>
<evidence type="ECO:0000259" key="7">
    <source>
        <dbReference type="PROSITE" id="PS50850"/>
    </source>
</evidence>
<keyword evidence="3 6" id="KW-1133">Transmembrane helix</keyword>
<dbReference type="PROSITE" id="PS50850">
    <property type="entry name" value="MFS"/>
    <property type="match status" value="1"/>
</dbReference>
<name>A0A430FNP4_9BIFI</name>
<feature type="transmembrane region" description="Helical" evidence="6">
    <location>
        <begin position="516"/>
        <end position="537"/>
    </location>
</feature>
<evidence type="ECO:0000256" key="4">
    <source>
        <dbReference type="ARBA" id="ARBA00023136"/>
    </source>
</evidence>
<evidence type="ECO:0000313" key="9">
    <source>
        <dbReference type="Proteomes" id="UP000287470"/>
    </source>
</evidence>
<dbReference type="PANTHER" id="PTHR23528:SF1">
    <property type="entry name" value="MAJOR FACILITATOR SUPERFAMILY (MFS) PROFILE DOMAIN-CONTAINING PROTEIN"/>
    <property type="match status" value="1"/>
</dbReference>
<dbReference type="AlphaFoldDB" id="A0A430FNP4"/>
<feature type="transmembrane region" description="Helical" evidence="6">
    <location>
        <begin position="187"/>
        <end position="211"/>
    </location>
</feature>
<feature type="transmembrane region" description="Helical" evidence="6">
    <location>
        <begin position="366"/>
        <end position="390"/>
    </location>
</feature>
<feature type="domain" description="Major facilitator superfamily (MFS) profile" evidence="7">
    <location>
        <begin position="373"/>
        <end position="564"/>
    </location>
</feature>
<evidence type="ECO:0000256" key="1">
    <source>
        <dbReference type="ARBA" id="ARBA00004651"/>
    </source>
</evidence>
<keyword evidence="4 6" id="KW-0472">Membrane</keyword>
<evidence type="ECO:0000256" key="2">
    <source>
        <dbReference type="ARBA" id="ARBA00022692"/>
    </source>
</evidence>
<dbReference type="SUPFAM" id="SSF103473">
    <property type="entry name" value="MFS general substrate transporter"/>
    <property type="match status" value="1"/>
</dbReference>
<reference evidence="8 9" key="1">
    <citation type="submission" date="2018-09" db="EMBL/GenBank/DDBJ databases">
        <title>Characterization of the phylogenetic diversity of five novel species belonging to the genus Bifidobacterium.</title>
        <authorList>
            <person name="Lugli G.A."/>
            <person name="Duranti S."/>
            <person name="Milani C."/>
        </authorList>
    </citation>
    <scope>NUCLEOTIDE SEQUENCE [LARGE SCALE GENOMIC DNA]</scope>
    <source>
        <strain evidence="8 9">2033B</strain>
    </source>
</reference>
<feature type="region of interest" description="Disordered" evidence="5">
    <location>
        <begin position="1"/>
        <end position="38"/>
    </location>
</feature>
<feature type="compositionally biased region" description="Basic and acidic residues" evidence="5">
    <location>
        <begin position="25"/>
        <end position="38"/>
    </location>
</feature>
<comment type="caution">
    <text evidence="8">The sequence shown here is derived from an EMBL/GenBank/DDBJ whole genome shotgun (WGS) entry which is preliminary data.</text>
</comment>
<dbReference type="EMBL" id="QXGK01000019">
    <property type="protein sequence ID" value="RSX54439.1"/>
    <property type="molecule type" value="Genomic_DNA"/>
</dbReference>
<proteinExistence type="predicted"/>
<evidence type="ECO:0000256" key="6">
    <source>
        <dbReference type="SAM" id="Phobius"/>
    </source>
</evidence>
<feature type="transmembrane region" description="Helical" evidence="6">
    <location>
        <begin position="223"/>
        <end position="244"/>
    </location>
</feature>
<feature type="transmembrane region" description="Helical" evidence="6">
    <location>
        <begin position="422"/>
        <end position="442"/>
    </location>
</feature>
<dbReference type="InterPro" id="IPR036259">
    <property type="entry name" value="MFS_trans_sf"/>
</dbReference>
<dbReference type="GO" id="GO:0005886">
    <property type="term" value="C:plasma membrane"/>
    <property type="evidence" value="ECO:0007669"/>
    <property type="project" value="UniProtKB-SubCell"/>
</dbReference>
<protein>
    <submittedName>
        <fullName evidence="8">Transport protein</fullName>
    </submittedName>
</protein>
<dbReference type="InterPro" id="IPR011701">
    <property type="entry name" value="MFS"/>
</dbReference>
<feature type="transmembrane region" description="Helical" evidence="6">
    <location>
        <begin position="284"/>
        <end position="308"/>
    </location>
</feature>